<gene>
    <name evidence="2" type="ORF">CDG68_22260</name>
</gene>
<dbReference type="SMART" id="SM01034">
    <property type="entry name" value="BLUF"/>
    <property type="match status" value="1"/>
</dbReference>
<dbReference type="GO" id="GO:0071949">
    <property type="term" value="F:FAD binding"/>
    <property type="evidence" value="ECO:0007669"/>
    <property type="project" value="InterPro"/>
</dbReference>
<evidence type="ECO:0000313" key="2">
    <source>
        <dbReference type="EMBL" id="AYO56184.1"/>
    </source>
</evidence>
<dbReference type="InterPro" id="IPR007024">
    <property type="entry name" value="BLUF_domain"/>
</dbReference>
<dbReference type="Proteomes" id="UP000279962">
    <property type="component" value="Chromosome"/>
</dbReference>
<evidence type="ECO:0000313" key="3">
    <source>
        <dbReference type="Proteomes" id="UP000279962"/>
    </source>
</evidence>
<evidence type="ECO:0000259" key="1">
    <source>
        <dbReference type="PROSITE" id="PS50925"/>
    </source>
</evidence>
<dbReference type="InterPro" id="IPR036046">
    <property type="entry name" value="Acylphosphatase-like_dom_sf"/>
</dbReference>
<accession>A0A3G2T768</accession>
<sequence>MFIRLCYVSTRVEHDKNLLEDLSDILSTARQFNQEHQIYGVLYYSEGVFFQCLEGQQAVLDDLYRRISNDQRHINLHRFPDQPLKQLYFSKWSMKYVKDSTKISRFFAKLGLEKFQPYQLNNENIQDFVNLLLKIDNSEPAYKTR</sequence>
<dbReference type="SUPFAM" id="SSF54975">
    <property type="entry name" value="Acylphosphatase/BLUF domain-like"/>
    <property type="match status" value="1"/>
</dbReference>
<feature type="domain" description="BLUF" evidence="1">
    <location>
        <begin position="2"/>
        <end position="95"/>
    </location>
</feature>
<dbReference type="RefSeq" id="WP_087553612.1">
    <property type="nucleotide sequence ID" value="NZ_CP033133.1"/>
</dbReference>
<dbReference type="PROSITE" id="PS50925">
    <property type="entry name" value="BLUF"/>
    <property type="match status" value="1"/>
</dbReference>
<organism evidence="2 3">
    <name type="scientific">Acinetobacter wuhouensis</name>
    <dbReference type="NCBI Taxonomy" id="1879050"/>
    <lineage>
        <taxon>Bacteria</taxon>
        <taxon>Pseudomonadati</taxon>
        <taxon>Pseudomonadota</taxon>
        <taxon>Gammaproteobacteria</taxon>
        <taxon>Moraxellales</taxon>
        <taxon>Moraxellaceae</taxon>
        <taxon>Acinetobacter</taxon>
    </lineage>
</organism>
<name>A0A3G2T768_9GAMM</name>
<dbReference type="AlphaFoldDB" id="A0A3G2T768"/>
<dbReference type="GO" id="GO:0009882">
    <property type="term" value="F:blue light photoreceptor activity"/>
    <property type="evidence" value="ECO:0007669"/>
    <property type="project" value="InterPro"/>
</dbReference>
<reference evidence="2 3" key="1">
    <citation type="submission" date="2018-10" db="EMBL/GenBank/DDBJ databases">
        <title>The complete genome of Acinetobacter wuhouensis strain WCHAW010062.</title>
        <authorList>
            <person name="Hu Y."/>
            <person name="Long H."/>
            <person name="Feng Y."/>
            <person name="Zong Z."/>
        </authorList>
    </citation>
    <scope>NUCLEOTIDE SEQUENCE [LARGE SCALE GENOMIC DNA]</scope>
    <source>
        <strain evidence="2 3">WCHAW010062</strain>
    </source>
</reference>
<dbReference type="EMBL" id="CP033133">
    <property type="protein sequence ID" value="AYO56184.1"/>
    <property type="molecule type" value="Genomic_DNA"/>
</dbReference>
<dbReference type="Gene3D" id="3.30.70.100">
    <property type="match status" value="1"/>
</dbReference>
<proteinExistence type="predicted"/>
<dbReference type="Pfam" id="PF04940">
    <property type="entry name" value="BLUF"/>
    <property type="match status" value="1"/>
</dbReference>
<protein>
    <submittedName>
        <fullName evidence="2">BLUF domain-containing protein</fullName>
    </submittedName>
</protein>